<sequence>MELLWENRSLLSSGVTSQLMMFVVINLIYGKRERPWVFALTNAMHFVLVNIVMDIFLKEKYGYETWFLIFLPLMGNVLAYAVVIIQTINWKENFVKMLLAFMLADALCGMTGYSMYTFTKRPELIFIFGMCILVIFCLVFSKLMKKYRTIKLYHPWLVGGFILYTTLQGALSRVLYVLQDTNMISSTMFFIGICNIIFAIAFVLVEYIIYTLILQRKYHMLLRNKAQMEDYYRQVSKHIREIDETRILLGQGTKLLAAAHQE</sequence>
<feature type="transmembrane region" description="Helical" evidence="1">
    <location>
        <begin position="188"/>
        <end position="213"/>
    </location>
</feature>
<comment type="caution">
    <text evidence="2">The sequence shown here is derived from an EMBL/GenBank/DDBJ whole genome shotgun (WGS) entry which is preliminary data.</text>
</comment>
<feature type="transmembrane region" description="Helical" evidence="1">
    <location>
        <begin position="36"/>
        <end position="53"/>
    </location>
</feature>
<feature type="transmembrane region" description="Helical" evidence="1">
    <location>
        <begin position="124"/>
        <end position="144"/>
    </location>
</feature>
<accession>A0A9D2ENG8</accession>
<reference evidence="2" key="1">
    <citation type="journal article" date="2021" name="PeerJ">
        <title>Extensive microbial diversity within the chicken gut microbiome revealed by metagenomics and culture.</title>
        <authorList>
            <person name="Gilroy R."/>
            <person name="Ravi A."/>
            <person name="Getino M."/>
            <person name="Pursley I."/>
            <person name="Horton D.L."/>
            <person name="Alikhan N.F."/>
            <person name="Baker D."/>
            <person name="Gharbi K."/>
            <person name="Hall N."/>
            <person name="Watson M."/>
            <person name="Adriaenssens E.M."/>
            <person name="Foster-Nyarko E."/>
            <person name="Jarju S."/>
            <person name="Secka A."/>
            <person name="Antonio M."/>
            <person name="Oren A."/>
            <person name="Chaudhuri R.R."/>
            <person name="La Ragione R."/>
            <person name="Hildebrand F."/>
            <person name="Pallen M.J."/>
        </authorList>
    </citation>
    <scope>NUCLEOTIDE SEQUENCE</scope>
    <source>
        <strain evidence="2">CHK179-28034</strain>
    </source>
</reference>
<dbReference type="AlphaFoldDB" id="A0A9D2ENG8"/>
<proteinExistence type="predicted"/>
<reference evidence="2" key="2">
    <citation type="submission" date="2021-04" db="EMBL/GenBank/DDBJ databases">
        <authorList>
            <person name="Gilroy R."/>
        </authorList>
    </citation>
    <scope>NUCLEOTIDE SEQUENCE</scope>
    <source>
        <strain evidence="2">CHK179-28034</strain>
    </source>
</reference>
<feature type="transmembrane region" description="Helical" evidence="1">
    <location>
        <begin position="12"/>
        <end position="29"/>
    </location>
</feature>
<dbReference type="Proteomes" id="UP000824049">
    <property type="component" value="Unassembled WGS sequence"/>
</dbReference>
<organism evidence="2 3">
    <name type="scientific">Candidatus Anaerobutyricum stercoris</name>
    <dbReference type="NCBI Taxonomy" id="2838457"/>
    <lineage>
        <taxon>Bacteria</taxon>
        <taxon>Bacillati</taxon>
        <taxon>Bacillota</taxon>
        <taxon>Clostridia</taxon>
        <taxon>Lachnospirales</taxon>
        <taxon>Lachnospiraceae</taxon>
        <taxon>Anaerobutyricum</taxon>
    </lineage>
</organism>
<keyword evidence="1" id="KW-0812">Transmembrane</keyword>
<keyword evidence="1" id="KW-0472">Membrane</keyword>
<feature type="transmembrane region" description="Helical" evidence="1">
    <location>
        <begin position="65"/>
        <end position="85"/>
    </location>
</feature>
<protein>
    <submittedName>
        <fullName evidence="2">Uncharacterized protein</fullName>
    </submittedName>
</protein>
<gene>
    <name evidence="2" type="ORF">H9968_13505</name>
</gene>
<feature type="non-terminal residue" evidence="2">
    <location>
        <position position="262"/>
    </location>
</feature>
<keyword evidence="1" id="KW-1133">Transmembrane helix</keyword>
<evidence type="ECO:0000256" key="1">
    <source>
        <dbReference type="SAM" id="Phobius"/>
    </source>
</evidence>
<feature type="transmembrane region" description="Helical" evidence="1">
    <location>
        <begin position="97"/>
        <end position="118"/>
    </location>
</feature>
<dbReference type="EMBL" id="DXBR01000124">
    <property type="protein sequence ID" value="HIZ40909.1"/>
    <property type="molecule type" value="Genomic_DNA"/>
</dbReference>
<evidence type="ECO:0000313" key="3">
    <source>
        <dbReference type="Proteomes" id="UP000824049"/>
    </source>
</evidence>
<feature type="transmembrane region" description="Helical" evidence="1">
    <location>
        <begin position="156"/>
        <end position="176"/>
    </location>
</feature>
<name>A0A9D2ENG8_9FIRM</name>
<evidence type="ECO:0000313" key="2">
    <source>
        <dbReference type="EMBL" id="HIZ40909.1"/>
    </source>
</evidence>